<gene>
    <name evidence="3" type="ORF">F5X71_16575</name>
</gene>
<dbReference type="AlphaFoldDB" id="A0A6G9XS86"/>
<keyword evidence="1" id="KW-0175">Coiled coil</keyword>
<reference evidence="3 4" key="1">
    <citation type="journal article" date="2019" name="ACS Chem. Biol.">
        <title>Identification and Mobilization of a Cryptic Antibiotic Biosynthesis Gene Locus from a Human-Pathogenic Nocardia Isolate.</title>
        <authorList>
            <person name="Herisse M."/>
            <person name="Ishida K."/>
            <person name="Porter J.L."/>
            <person name="Howden B."/>
            <person name="Hertweck C."/>
            <person name="Stinear T.P."/>
            <person name="Pidot S.J."/>
        </authorList>
    </citation>
    <scope>NUCLEOTIDE SEQUENCE [LARGE SCALE GENOMIC DNA]</scope>
    <source>
        <strain evidence="3 4">AUSMDU00024985</strain>
    </source>
</reference>
<feature type="transmembrane region" description="Helical" evidence="2">
    <location>
        <begin position="176"/>
        <end position="198"/>
    </location>
</feature>
<proteinExistence type="predicted"/>
<organism evidence="3 4">
    <name type="scientific">Nocardia brasiliensis</name>
    <dbReference type="NCBI Taxonomy" id="37326"/>
    <lineage>
        <taxon>Bacteria</taxon>
        <taxon>Bacillati</taxon>
        <taxon>Actinomycetota</taxon>
        <taxon>Actinomycetes</taxon>
        <taxon>Mycobacteriales</taxon>
        <taxon>Nocardiaceae</taxon>
        <taxon>Nocardia</taxon>
    </lineage>
</organism>
<evidence type="ECO:0000256" key="2">
    <source>
        <dbReference type="SAM" id="Phobius"/>
    </source>
</evidence>
<feature type="coiled-coil region" evidence="1">
    <location>
        <begin position="298"/>
        <end position="346"/>
    </location>
</feature>
<dbReference type="Proteomes" id="UP000501705">
    <property type="component" value="Chromosome"/>
</dbReference>
<keyword evidence="2" id="KW-1133">Transmembrane helix</keyword>
<sequence length="367" mass="38585">MVESRRAQVGDDEFAVDAVESVALATMQIAMMQADLAATRAEREVAAKRTVRDEAVGQLRARLEEVESGQDEQTFVTELRALLGSAAPDVAAERLAEHAGEAPSQATSRKSSLLMLVDLVLFDPWPDKTNWHEPTRRESLQTFAARFPEADGTDLDALLSEHKALVRRLRRKNIRWGRVAVAGAVGLGVGVATAGWAAPLIGTAIGTAAGLSGAAATSAGLATLGGGSLAAGGFGVAGGTALVTGLGGIATAGVAATGARWTPWTAGQIVAGAMRLDLINRVVLAEDTDRDEMRRRVVLALQQRLEEVAADRARLIARIRQLNADKAKLSAENRRLRDELQERSAAAEISASALEVVLGRVHEAAAG</sequence>
<name>A0A6G9XS86_NOCBR</name>
<protein>
    <submittedName>
        <fullName evidence="3">Uncharacterized protein</fullName>
    </submittedName>
</protein>
<evidence type="ECO:0000313" key="3">
    <source>
        <dbReference type="EMBL" id="QIS03720.1"/>
    </source>
</evidence>
<evidence type="ECO:0000313" key="4">
    <source>
        <dbReference type="Proteomes" id="UP000501705"/>
    </source>
</evidence>
<dbReference type="EMBL" id="CP046171">
    <property type="protein sequence ID" value="QIS03720.1"/>
    <property type="molecule type" value="Genomic_DNA"/>
</dbReference>
<keyword evidence="2" id="KW-0812">Transmembrane</keyword>
<accession>A0A6G9XS86</accession>
<keyword evidence="2" id="KW-0472">Membrane</keyword>
<dbReference type="RefSeq" id="WP_167460072.1">
    <property type="nucleotide sequence ID" value="NZ_CP046171.1"/>
</dbReference>
<evidence type="ECO:0000256" key="1">
    <source>
        <dbReference type="SAM" id="Coils"/>
    </source>
</evidence>